<dbReference type="EMBL" id="MN740631">
    <property type="protein sequence ID" value="QHU36658.1"/>
    <property type="molecule type" value="Genomic_DNA"/>
</dbReference>
<protein>
    <recommendedName>
        <fullName evidence="3">Amine oxidase domain-containing protein</fullName>
    </recommendedName>
</protein>
<dbReference type="AlphaFoldDB" id="A0A6C0M2W3"/>
<dbReference type="GO" id="GO:0016491">
    <property type="term" value="F:oxidoreductase activity"/>
    <property type="evidence" value="ECO:0007669"/>
    <property type="project" value="TreeGrafter"/>
</dbReference>
<sequence length="507" mass="56944">MHYDYDYIIVGGGPTGLALAQLFTLPPSARRVLLIEKRDYLGGCHGVTRTADGMMTEHGPRIYIDNFRMFAQLLEDMGTSFHALFVKYNFSTATMMAEALRVLSAREIATLSWSFITLNDSFKRITLLEYLSYHAFSKASVDLLDRIGRLTDGGSADTYTLFSFLQILNQNFLYGIYQPRVPNDVGLFRIWEAALRRRGVIIEKNATIDRFTVSDRRVTGLVLRTRDNNNNNNNNNNESVACRADRIILACPPQEVQRILDQHDAELGGAFGPEFDRFQRSTQYLPYISVIFHWRTRINVPKIWGYPRTSWGVGNIVLSDYMDFNDPRSKTVISAVITMPDAPSEKLNVSANAIGNKRAVMAEVFRQLKQIYPDLPQPDHQFLTQSAYDAVGRRWVPFNHAFMTTTHGHVSNRSVLYENLYNCGVQNGNSSYSFTSMESSVANAAHLAAELQPDLQGNPVLRLREAVTVRSALAGIAAVIAFISAALIASKSDALSATKTRRKLTKK</sequence>
<evidence type="ECO:0000313" key="2">
    <source>
        <dbReference type="EMBL" id="QHU36658.1"/>
    </source>
</evidence>
<evidence type="ECO:0008006" key="3">
    <source>
        <dbReference type="Google" id="ProtNLM"/>
    </source>
</evidence>
<accession>A0A6C0M2W3</accession>
<dbReference type="InterPro" id="IPR050464">
    <property type="entry name" value="Zeta_carotene_desat/Oxidored"/>
</dbReference>
<name>A0A6C0M2W3_9ZZZZ</name>
<proteinExistence type="predicted"/>
<dbReference type="Gene3D" id="1.10.405.20">
    <property type="match status" value="1"/>
</dbReference>
<organism evidence="2">
    <name type="scientific">viral metagenome</name>
    <dbReference type="NCBI Taxonomy" id="1070528"/>
    <lineage>
        <taxon>unclassified sequences</taxon>
        <taxon>metagenomes</taxon>
        <taxon>organismal metagenomes</taxon>
    </lineage>
</organism>
<reference evidence="2" key="1">
    <citation type="journal article" date="2020" name="Nature">
        <title>Giant virus diversity and host interactions through global metagenomics.</title>
        <authorList>
            <person name="Schulz F."/>
            <person name="Roux S."/>
            <person name="Paez-Espino D."/>
            <person name="Jungbluth S."/>
            <person name="Walsh D.A."/>
            <person name="Denef V.J."/>
            <person name="McMahon K.D."/>
            <person name="Konstantinidis K.T."/>
            <person name="Eloe-Fadrosh E.A."/>
            <person name="Kyrpides N.C."/>
            <person name="Woyke T."/>
        </authorList>
    </citation>
    <scope>NUCLEOTIDE SEQUENCE</scope>
    <source>
        <strain evidence="2">GVMAG-S-1035124-57</strain>
    </source>
</reference>
<dbReference type="Pfam" id="PF13450">
    <property type="entry name" value="NAD_binding_8"/>
    <property type="match status" value="1"/>
</dbReference>
<keyword evidence="1" id="KW-0472">Membrane</keyword>
<dbReference type="PANTHER" id="PTHR42923">
    <property type="entry name" value="PROTOPORPHYRINOGEN OXIDASE"/>
    <property type="match status" value="1"/>
</dbReference>
<evidence type="ECO:0000256" key="1">
    <source>
        <dbReference type="SAM" id="Phobius"/>
    </source>
</evidence>
<dbReference type="InterPro" id="IPR036188">
    <property type="entry name" value="FAD/NAD-bd_sf"/>
</dbReference>
<keyword evidence="1" id="KW-1133">Transmembrane helix</keyword>
<keyword evidence="1" id="KW-0812">Transmembrane</keyword>
<dbReference type="SUPFAM" id="SSF51905">
    <property type="entry name" value="FAD/NAD(P)-binding domain"/>
    <property type="match status" value="1"/>
</dbReference>
<feature type="transmembrane region" description="Helical" evidence="1">
    <location>
        <begin position="471"/>
        <end position="489"/>
    </location>
</feature>
<dbReference type="Gene3D" id="3.50.50.60">
    <property type="entry name" value="FAD/NAD(P)-binding domain"/>
    <property type="match status" value="1"/>
</dbReference>